<gene>
    <name evidence="2" type="ORF">PC110_g928</name>
</gene>
<dbReference type="Proteomes" id="UP000251314">
    <property type="component" value="Unassembled WGS sequence"/>
</dbReference>
<name>A0A329T200_9STRA</name>
<dbReference type="OrthoDB" id="99816at2759"/>
<organism evidence="2 3">
    <name type="scientific">Phytophthora cactorum</name>
    <dbReference type="NCBI Taxonomy" id="29920"/>
    <lineage>
        <taxon>Eukaryota</taxon>
        <taxon>Sar</taxon>
        <taxon>Stramenopiles</taxon>
        <taxon>Oomycota</taxon>
        <taxon>Peronosporomycetes</taxon>
        <taxon>Peronosporales</taxon>
        <taxon>Peronosporaceae</taxon>
        <taxon>Phytophthora</taxon>
    </lineage>
</organism>
<feature type="compositionally biased region" description="Polar residues" evidence="1">
    <location>
        <begin position="323"/>
        <end position="333"/>
    </location>
</feature>
<feature type="region of interest" description="Disordered" evidence="1">
    <location>
        <begin position="106"/>
        <end position="146"/>
    </location>
</feature>
<evidence type="ECO:0000313" key="3">
    <source>
        <dbReference type="Proteomes" id="UP000251314"/>
    </source>
</evidence>
<feature type="compositionally biased region" description="Basic and acidic residues" evidence="1">
    <location>
        <begin position="367"/>
        <end position="379"/>
    </location>
</feature>
<feature type="compositionally biased region" description="Basic and acidic residues" evidence="1">
    <location>
        <begin position="389"/>
        <end position="400"/>
    </location>
</feature>
<keyword evidence="3" id="KW-1185">Reference proteome</keyword>
<protein>
    <submittedName>
        <fullName evidence="2">Uncharacterized protein</fullName>
    </submittedName>
</protein>
<feature type="region of interest" description="Disordered" evidence="1">
    <location>
        <begin position="259"/>
        <end position="278"/>
    </location>
</feature>
<sequence>MENETTGPVSKAIPVPLRAGETLQQYTREFEKWILTRNETLVSLRNYLSRGRGFWFSFAYKRAGTCATTTVGQKVVSLKRGMKELLSIYGPMPGNANKRLRHSESLRYDRGRSSSQALPHRSELSSRSSDATHTNSTMRSRDNGLQRVAREGNSLPRHESVYSHQATHMDEKAVVQKEKHRDELLAQRVVSPEQNLNELAARKLISTPRLMTQELTGAPQTDVQYRHALESLPIELKTRSGVVEHVSPDISCTQFNTKSELRSSENAGAGKCGSTSSFPSKANFGTYNSLKSPAHLPLHDAYDKMGPIPPVLGVDRSKRTSKVDTPSTGQNPDFQAHFETPPPWAAHLIKKVQDLQNQVDQLQQEVKTLRGSHEAEPSSRKQPCSSTEKPQRMDTDNSELRMVHAGRAASVDVKSEVIMTGGHTTEKKESADIKILQRIIAGADDDSYVRVKDDPEKRKLIAEYGYISTQIMANQTAIDDALVYVNAIKDVDEVCAAEHHGQIMELVVSVNQEKE</sequence>
<feature type="region of interest" description="Disordered" evidence="1">
    <location>
        <begin position="307"/>
        <end position="335"/>
    </location>
</feature>
<feature type="compositionally biased region" description="Polar residues" evidence="1">
    <location>
        <begin position="125"/>
        <end position="138"/>
    </location>
</feature>
<proteinExistence type="predicted"/>
<dbReference type="VEuPathDB" id="FungiDB:PC110_g928"/>
<feature type="region of interest" description="Disordered" evidence="1">
    <location>
        <begin position="367"/>
        <end position="400"/>
    </location>
</feature>
<accession>A0A329T200</accession>
<reference evidence="2 3" key="1">
    <citation type="submission" date="2018-01" db="EMBL/GenBank/DDBJ databases">
        <title>Draft genome of the strawberry crown rot pathogen Phytophthora cactorum.</title>
        <authorList>
            <person name="Armitage A.D."/>
            <person name="Lysoe E."/>
            <person name="Nellist C.F."/>
            <person name="Harrison R.J."/>
            <person name="Brurberg M.B."/>
        </authorList>
    </citation>
    <scope>NUCLEOTIDE SEQUENCE [LARGE SCALE GENOMIC DNA]</scope>
    <source>
        <strain evidence="2 3">10300</strain>
    </source>
</reference>
<evidence type="ECO:0000313" key="2">
    <source>
        <dbReference type="EMBL" id="RAW42905.1"/>
    </source>
</evidence>
<evidence type="ECO:0000256" key="1">
    <source>
        <dbReference type="SAM" id="MobiDB-lite"/>
    </source>
</evidence>
<comment type="caution">
    <text evidence="2">The sequence shown here is derived from an EMBL/GenBank/DDBJ whole genome shotgun (WGS) entry which is preliminary data.</text>
</comment>
<dbReference type="EMBL" id="MJFZ01000010">
    <property type="protein sequence ID" value="RAW42905.1"/>
    <property type="molecule type" value="Genomic_DNA"/>
</dbReference>
<dbReference type="AlphaFoldDB" id="A0A329T200"/>